<keyword evidence="2" id="KW-1185">Reference proteome</keyword>
<comment type="caution">
    <text evidence="1">The sequence shown here is derived from an EMBL/GenBank/DDBJ whole genome shotgun (WGS) entry which is preliminary data.</text>
</comment>
<reference evidence="1" key="1">
    <citation type="submission" date="2020-05" db="EMBL/GenBank/DDBJ databases">
        <title>Large-scale comparative analyses of tick genomes elucidate their genetic diversity and vector capacities.</title>
        <authorList>
            <person name="Jia N."/>
            <person name="Wang J."/>
            <person name="Shi W."/>
            <person name="Du L."/>
            <person name="Sun Y."/>
            <person name="Zhan W."/>
            <person name="Jiang J."/>
            <person name="Wang Q."/>
            <person name="Zhang B."/>
            <person name="Ji P."/>
            <person name="Sakyi L.B."/>
            <person name="Cui X."/>
            <person name="Yuan T."/>
            <person name="Jiang B."/>
            <person name="Yang W."/>
            <person name="Lam T.T.-Y."/>
            <person name="Chang Q."/>
            <person name="Ding S."/>
            <person name="Wang X."/>
            <person name="Zhu J."/>
            <person name="Ruan X."/>
            <person name="Zhao L."/>
            <person name="Wei J."/>
            <person name="Que T."/>
            <person name="Du C."/>
            <person name="Cheng J."/>
            <person name="Dai P."/>
            <person name="Han X."/>
            <person name="Huang E."/>
            <person name="Gao Y."/>
            <person name="Liu J."/>
            <person name="Shao H."/>
            <person name="Ye R."/>
            <person name="Li L."/>
            <person name="Wei W."/>
            <person name="Wang X."/>
            <person name="Wang C."/>
            <person name="Yang T."/>
            <person name="Huo Q."/>
            <person name="Li W."/>
            <person name="Guo W."/>
            <person name="Chen H."/>
            <person name="Zhou L."/>
            <person name="Ni X."/>
            <person name="Tian J."/>
            <person name="Zhou Y."/>
            <person name="Sheng Y."/>
            <person name="Liu T."/>
            <person name="Pan Y."/>
            <person name="Xia L."/>
            <person name="Li J."/>
            <person name="Zhao F."/>
            <person name="Cao W."/>
        </authorList>
    </citation>
    <scope>NUCLEOTIDE SEQUENCE</scope>
    <source>
        <strain evidence="1">Hyas-2018</strain>
    </source>
</reference>
<accession>A0ACB7TBS8</accession>
<dbReference type="EMBL" id="CM023490">
    <property type="protein sequence ID" value="KAH6943706.1"/>
    <property type="molecule type" value="Genomic_DNA"/>
</dbReference>
<evidence type="ECO:0000313" key="1">
    <source>
        <dbReference type="EMBL" id="KAH6943706.1"/>
    </source>
</evidence>
<protein>
    <submittedName>
        <fullName evidence="1">Uncharacterized protein</fullName>
    </submittedName>
</protein>
<name>A0ACB7TBS8_HYAAI</name>
<dbReference type="Proteomes" id="UP000821845">
    <property type="component" value="Chromosome 10"/>
</dbReference>
<sequence length="121" mass="13391">MGVASSTIATILKDRQKIIELHRGSQLAPEESDASGMWQEVVERLAMDASMTFEDYVKCDDEAFTSAELTTDDIVSAVRDDEDKSDEDASGEDDAETVPVSQPEEPLSNVDIMECLRKMRT</sequence>
<evidence type="ECO:0000313" key="2">
    <source>
        <dbReference type="Proteomes" id="UP000821845"/>
    </source>
</evidence>
<proteinExistence type="predicted"/>
<organism evidence="1 2">
    <name type="scientific">Hyalomma asiaticum</name>
    <name type="common">Tick</name>
    <dbReference type="NCBI Taxonomy" id="266040"/>
    <lineage>
        <taxon>Eukaryota</taxon>
        <taxon>Metazoa</taxon>
        <taxon>Ecdysozoa</taxon>
        <taxon>Arthropoda</taxon>
        <taxon>Chelicerata</taxon>
        <taxon>Arachnida</taxon>
        <taxon>Acari</taxon>
        <taxon>Parasitiformes</taxon>
        <taxon>Ixodida</taxon>
        <taxon>Ixodoidea</taxon>
        <taxon>Ixodidae</taxon>
        <taxon>Hyalomminae</taxon>
        <taxon>Hyalomma</taxon>
    </lineage>
</organism>
<gene>
    <name evidence="1" type="ORF">HPB50_025631</name>
</gene>